<dbReference type="Proteomes" id="UP000276133">
    <property type="component" value="Unassembled WGS sequence"/>
</dbReference>
<protein>
    <submittedName>
        <fullName evidence="2">Uncharacterized protein</fullName>
    </submittedName>
</protein>
<gene>
    <name evidence="2" type="ORF">BpHYR1_023720</name>
</gene>
<proteinExistence type="predicted"/>
<dbReference type="OrthoDB" id="298098at2759"/>
<feature type="non-terminal residue" evidence="2">
    <location>
        <position position="219"/>
    </location>
</feature>
<keyword evidence="3" id="KW-1185">Reference proteome</keyword>
<evidence type="ECO:0000313" key="3">
    <source>
        <dbReference type="Proteomes" id="UP000276133"/>
    </source>
</evidence>
<name>A0A3M7RTM5_BRAPC</name>
<dbReference type="EMBL" id="REGN01002641">
    <property type="protein sequence ID" value="RNA26923.1"/>
    <property type="molecule type" value="Genomic_DNA"/>
</dbReference>
<dbReference type="AlphaFoldDB" id="A0A3M7RTM5"/>
<feature type="region of interest" description="Disordered" evidence="1">
    <location>
        <begin position="1"/>
        <end position="24"/>
    </location>
</feature>
<evidence type="ECO:0000313" key="2">
    <source>
        <dbReference type="EMBL" id="RNA26923.1"/>
    </source>
</evidence>
<organism evidence="2 3">
    <name type="scientific">Brachionus plicatilis</name>
    <name type="common">Marine rotifer</name>
    <name type="synonym">Brachionus muelleri</name>
    <dbReference type="NCBI Taxonomy" id="10195"/>
    <lineage>
        <taxon>Eukaryota</taxon>
        <taxon>Metazoa</taxon>
        <taxon>Spiralia</taxon>
        <taxon>Gnathifera</taxon>
        <taxon>Rotifera</taxon>
        <taxon>Eurotatoria</taxon>
        <taxon>Monogononta</taxon>
        <taxon>Pseudotrocha</taxon>
        <taxon>Ploima</taxon>
        <taxon>Brachionidae</taxon>
        <taxon>Brachionus</taxon>
    </lineage>
</organism>
<reference evidence="2 3" key="1">
    <citation type="journal article" date="2018" name="Sci. Rep.">
        <title>Genomic signatures of local adaptation to the degree of environmental predictability in rotifers.</title>
        <authorList>
            <person name="Franch-Gras L."/>
            <person name="Hahn C."/>
            <person name="Garcia-Roger E.M."/>
            <person name="Carmona M.J."/>
            <person name="Serra M."/>
            <person name="Gomez A."/>
        </authorList>
    </citation>
    <scope>NUCLEOTIDE SEQUENCE [LARGE SCALE GENOMIC DNA]</scope>
    <source>
        <strain evidence="2">HYR1</strain>
    </source>
</reference>
<sequence length="219" mass="24289">MLSKTKVASSNKRPPSRSFSMEQPCQSVAKEPKNTLHIVYHSVSGSDESGMRSDECLFEQKLHDISDQIVSSGLVQNSQLTNLVVESVCLSSDYIALLLDNGRVCRISYKCKVEHKTEPSNTIPNQTNYRNLKTSTKLGSTNASAYRHSSRQSFSNSNLREAFIIPSSHDLMVQSPGSLSSYPVFNPGSSRNRRHATSHYNSHILRGRVNSLIVGSSRI</sequence>
<evidence type="ECO:0000256" key="1">
    <source>
        <dbReference type="SAM" id="MobiDB-lite"/>
    </source>
</evidence>
<comment type="caution">
    <text evidence="2">The sequence shown here is derived from an EMBL/GenBank/DDBJ whole genome shotgun (WGS) entry which is preliminary data.</text>
</comment>
<accession>A0A3M7RTM5</accession>